<dbReference type="InterPro" id="IPR036837">
    <property type="entry name" value="Cation_efflux_CTD_sf"/>
</dbReference>
<keyword evidence="3 6" id="KW-0812">Transmembrane</keyword>
<evidence type="ECO:0000256" key="2">
    <source>
        <dbReference type="ARBA" id="ARBA00022448"/>
    </source>
</evidence>
<dbReference type="EMBL" id="MLJW01001083">
    <property type="protein sequence ID" value="OIQ80277.1"/>
    <property type="molecule type" value="Genomic_DNA"/>
</dbReference>
<feature type="domain" description="Cation efflux protein cytoplasmic" evidence="8">
    <location>
        <begin position="227"/>
        <end position="295"/>
    </location>
</feature>
<dbReference type="Gene3D" id="1.20.1510.10">
    <property type="entry name" value="Cation efflux protein transmembrane domain"/>
    <property type="match status" value="1"/>
</dbReference>
<feature type="transmembrane region" description="Helical" evidence="6">
    <location>
        <begin position="80"/>
        <end position="100"/>
    </location>
</feature>
<evidence type="ECO:0000259" key="7">
    <source>
        <dbReference type="Pfam" id="PF01545"/>
    </source>
</evidence>
<dbReference type="InterPro" id="IPR002524">
    <property type="entry name" value="Cation_efflux"/>
</dbReference>
<reference evidence="9" key="1">
    <citation type="submission" date="2016-10" db="EMBL/GenBank/DDBJ databases">
        <title>Sequence of Gallionella enrichment culture.</title>
        <authorList>
            <person name="Poehlein A."/>
            <person name="Muehling M."/>
            <person name="Daniel R."/>
        </authorList>
    </citation>
    <scope>NUCLEOTIDE SEQUENCE</scope>
</reference>
<evidence type="ECO:0000256" key="6">
    <source>
        <dbReference type="SAM" id="Phobius"/>
    </source>
</evidence>
<evidence type="ECO:0000256" key="1">
    <source>
        <dbReference type="ARBA" id="ARBA00004141"/>
    </source>
</evidence>
<evidence type="ECO:0000313" key="9">
    <source>
        <dbReference type="EMBL" id="OIQ80277.1"/>
    </source>
</evidence>
<evidence type="ECO:0000256" key="5">
    <source>
        <dbReference type="ARBA" id="ARBA00023136"/>
    </source>
</evidence>
<dbReference type="InterPro" id="IPR027470">
    <property type="entry name" value="Cation_efflux_CTD"/>
</dbReference>
<dbReference type="Pfam" id="PF16916">
    <property type="entry name" value="ZT_dimer"/>
    <property type="match status" value="1"/>
</dbReference>
<dbReference type="GO" id="GO:0008324">
    <property type="term" value="F:monoatomic cation transmembrane transporter activity"/>
    <property type="evidence" value="ECO:0007669"/>
    <property type="project" value="InterPro"/>
</dbReference>
<dbReference type="AlphaFoldDB" id="A0A1J5QWL1"/>
<organism evidence="9">
    <name type="scientific">mine drainage metagenome</name>
    <dbReference type="NCBI Taxonomy" id="410659"/>
    <lineage>
        <taxon>unclassified sequences</taxon>
        <taxon>metagenomes</taxon>
        <taxon>ecological metagenomes</taxon>
    </lineage>
</organism>
<evidence type="ECO:0000259" key="8">
    <source>
        <dbReference type="Pfam" id="PF16916"/>
    </source>
</evidence>
<feature type="domain" description="Cation efflux protein transmembrane" evidence="7">
    <location>
        <begin position="13"/>
        <end position="221"/>
    </location>
</feature>
<comment type="caution">
    <text evidence="9">The sequence shown here is derived from an EMBL/GenBank/DDBJ whole genome shotgun (WGS) entry which is preliminary data.</text>
</comment>
<name>A0A1J5QWL1_9ZZZZ</name>
<dbReference type="Pfam" id="PF01545">
    <property type="entry name" value="Cation_efflux"/>
    <property type="match status" value="1"/>
</dbReference>
<dbReference type="SUPFAM" id="SSF161111">
    <property type="entry name" value="Cation efflux protein transmembrane domain-like"/>
    <property type="match status" value="1"/>
</dbReference>
<dbReference type="InterPro" id="IPR040177">
    <property type="entry name" value="SLC30A9"/>
</dbReference>
<dbReference type="GO" id="GO:0016020">
    <property type="term" value="C:membrane"/>
    <property type="evidence" value="ECO:0007669"/>
    <property type="project" value="UniProtKB-SubCell"/>
</dbReference>
<proteinExistence type="predicted"/>
<keyword evidence="2" id="KW-0813">Transport</keyword>
<comment type="subcellular location">
    <subcellularLocation>
        <location evidence="1">Membrane</location>
        <topology evidence="1">Multi-pass membrane protein</topology>
    </subcellularLocation>
</comment>
<dbReference type="SUPFAM" id="SSF160240">
    <property type="entry name" value="Cation efflux protein cytoplasmic domain-like"/>
    <property type="match status" value="1"/>
</dbReference>
<dbReference type="PANTHER" id="PTHR13414:SF9">
    <property type="entry name" value="PROTON-COUPLED ZINC ANTIPORTER SLC30A9, MITOCHONDRIAL"/>
    <property type="match status" value="1"/>
</dbReference>
<feature type="transmembrane region" description="Helical" evidence="6">
    <location>
        <begin position="169"/>
        <end position="190"/>
    </location>
</feature>
<keyword evidence="5 6" id="KW-0472">Membrane</keyword>
<evidence type="ECO:0000256" key="4">
    <source>
        <dbReference type="ARBA" id="ARBA00022989"/>
    </source>
</evidence>
<gene>
    <name evidence="9" type="primary">zitB_3</name>
    <name evidence="9" type="ORF">GALL_379710</name>
</gene>
<dbReference type="InterPro" id="IPR058533">
    <property type="entry name" value="Cation_efflux_TM"/>
</dbReference>
<protein>
    <submittedName>
        <fullName evidence="9">Zinc transporter ZitB</fullName>
    </submittedName>
</protein>
<evidence type="ECO:0000256" key="3">
    <source>
        <dbReference type="ARBA" id="ARBA00022692"/>
    </source>
</evidence>
<dbReference type="InterPro" id="IPR027469">
    <property type="entry name" value="Cation_efflux_TMD_sf"/>
</dbReference>
<dbReference type="GO" id="GO:0006829">
    <property type="term" value="P:zinc ion transport"/>
    <property type="evidence" value="ECO:0007669"/>
    <property type="project" value="InterPro"/>
</dbReference>
<dbReference type="NCBIfam" id="TIGR01297">
    <property type="entry name" value="CDF"/>
    <property type="match status" value="1"/>
</dbReference>
<feature type="transmembrane region" description="Helical" evidence="6">
    <location>
        <begin position="112"/>
        <end position="131"/>
    </location>
</feature>
<keyword evidence="4 6" id="KW-1133">Transmembrane helix</keyword>
<feature type="transmembrane region" description="Helical" evidence="6">
    <location>
        <begin position="12"/>
        <end position="33"/>
    </location>
</feature>
<accession>A0A1J5QWL1</accession>
<sequence>MSAPSEDGGRAAVVVAFAANLAIAGTKFLAFIFTGSSAMLAEAVHSVADSGNQLLLIIGGKRSKRLATEAHPFGFGRDRYIYSFLVAVVLFTVGGLFALFEGIEKIRHPHEITSPAWAIATLLAAIILESLSFRTAIKIARADKAGDGWITYIRQAKAPELPVVLLEDFGALVGLVLALLAVSASIVFNAPIYDGLGTLAIGLLLLSVATVLAIESKSLLVGESASPIDSAKIIAAILATNEVERVIHIRTLHLSPDEILVAAKIAVRDDQSAMAIARAIDAAEANIRAEVPLAKIIYLEPDIDRGR</sequence>
<feature type="transmembrane region" description="Helical" evidence="6">
    <location>
        <begin position="196"/>
        <end position="214"/>
    </location>
</feature>
<dbReference type="PANTHER" id="PTHR13414">
    <property type="entry name" value="HUEL-CATION TRANSPORTER"/>
    <property type="match status" value="1"/>
</dbReference>